<dbReference type="GO" id="GO:0005886">
    <property type="term" value="C:plasma membrane"/>
    <property type="evidence" value="ECO:0007669"/>
    <property type="project" value="UniProtKB-SubCell"/>
</dbReference>
<dbReference type="InterPro" id="IPR004960">
    <property type="entry name" value="LipA_acyltrans"/>
</dbReference>
<dbReference type="PANTHER" id="PTHR30606">
    <property type="entry name" value="LIPID A BIOSYNTHESIS LAUROYL ACYLTRANSFERASE"/>
    <property type="match status" value="1"/>
</dbReference>
<dbReference type="CDD" id="cd07984">
    <property type="entry name" value="LPLAT_LABLAT-like"/>
    <property type="match status" value="1"/>
</dbReference>
<evidence type="ECO:0000256" key="3">
    <source>
        <dbReference type="ARBA" id="ARBA00022519"/>
    </source>
</evidence>
<keyword evidence="5" id="KW-0472">Membrane</keyword>
<dbReference type="PANTHER" id="PTHR30606:SF10">
    <property type="entry name" value="PHOSPHATIDYLINOSITOL MANNOSIDE ACYLTRANSFERASE"/>
    <property type="match status" value="1"/>
</dbReference>
<dbReference type="AlphaFoldDB" id="A0AAX3TC93"/>
<evidence type="ECO:0000256" key="2">
    <source>
        <dbReference type="ARBA" id="ARBA00022475"/>
    </source>
</evidence>
<evidence type="ECO:0000313" key="7">
    <source>
        <dbReference type="EMBL" id="WFP26916.1"/>
    </source>
</evidence>
<dbReference type="Proteomes" id="UP001213504">
    <property type="component" value="Chromosome"/>
</dbReference>
<sequence>MTDLGAMAADLGYRAGWAAVRWAPERAARGLFDRAGSYAGRRGGGPDQLRRNLARVLGVEPAQVPDDLVADAMRSYARYWCEAFRLPTQDRATVTSTVTLPDEDRARLDAALARGKGVILALPHTGNWDMAGVWLVHHYGRFATVAERLKPESLFNRFVAYRESLGFEIFPLSGGEQPPFGQLADRLRAGGIVCLLGERDIARHGVPVTFFGERTRMPAGSARLAMETGAALMPVHHWFEEAPYSRMCCGEQIDVSGGIETATQALADAFAVNIAAHPADWHMLQPLWESDWTDRQRGRVERDGTPT</sequence>
<comment type="subcellular location">
    <subcellularLocation>
        <location evidence="1">Cell inner membrane</location>
    </subcellularLocation>
</comment>
<dbReference type="Pfam" id="PF03279">
    <property type="entry name" value="Lip_A_acyltrans"/>
    <property type="match status" value="1"/>
</dbReference>
<name>A0AAX3TC93_9ACTN</name>
<keyword evidence="4" id="KW-0808">Transferase</keyword>
<dbReference type="EMBL" id="CP121270">
    <property type="protein sequence ID" value="WFP26916.1"/>
    <property type="molecule type" value="Genomic_DNA"/>
</dbReference>
<evidence type="ECO:0000313" key="8">
    <source>
        <dbReference type="Proteomes" id="UP001213504"/>
    </source>
</evidence>
<evidence type="ECO:0000256" key="5">
    <source>
        <dbReference type="ARBA" id="ARBA00023136"/>
    </source>
</evidence>
<protein>
    <submittedName>
        <fullName evidence="7">Phosphatidylinositol mannoside acyltransferase</fullName>
    </submittedName>
</protein>
<dbReference type="GO" id="GO:0016746">
    <property type="term" value="F:acyltransferase activity"/>
    <property type="evidence" value="ECO:0007669"/>
    <property type="project" value="UniProtKB-KW"/>
</dbReference>
<dbReference type="NCBIfam" id="NF005919">
    <property type="entry name" value="PRK07920.1"/>
    <property type="match status" value="1"/>
</dbReference>
<evidence type="ECO:0000256" key="1">
    <source>
        <dbReference type="ARBA" id="ARBA00004533"/>
    </source>
</evidence>
<gene>
    <name evidence="7" type="ORF">P9A14_10750</name>
</gene>
<dbReference type="GO" id="GO:0009247">
    <property type="term" value="P:glycolipid biosynthetic process"/>
    <property type="evidence" value="ECO:0007669"/>
    <property type="project" value="UniProtKB-ARBA"/>
</dbReference>
<evidence type="ECO:0000256" key="6">
    <source>
        <dbReference type="ARBA" id="ARBA00023315"/>
    </source>
</evidence>
<organism evidence="7 8">
    <name type="scientific">Gordonia hongkongensis</name>
    <dbReference type="NCBI Taxonomy" id="1701090"/>
    <lineage>
        <taxon>Bacteria</taxon>
        <taxon>Bacillati</taxon>
        <taxon>Actinomycetota</taxon>
        <taxon>Actinomycetes</taxon>
        <taxon>Mycobacteriales</taxon>
        <taxon>Gordoniaceae</taxon>
        <taxon>Gordonia</taxon>
    </lineage>
</organism>
<accession>A0AAX3TC93</accession>
<reference evidence="7" key="1">
    <citation type="submission" date="2023-04" db="EMBL/GenBank/DDBJ databases">
        <title>Complete genome sequence of a phthalic acid esters degrading bacterial strain.</title>
        <authorList>
            <person name="Weng L."/>
            <person name="Jia Y."/>
            <person name="Ren L."/>
        </authorList>
    </citation>
    <scope>NUCLEOTIDE SEQUENCE</scope>
    <source>
        <strain evidence="7">RL-LY01</strain>
    </source>
</reference>
<proteinExistence type="predicted"/>
<keyword evidence="6 7" id="KW-0012">Acyltransferase</keyword>
<dbReference type="RefSeq" id="WP_165630145.1">
    <property type="nucleotide sequence ID" value="NZ_CP095552.1"/>
</dbReference>
<keyword evidence="3" id="KW-0997">Cell inner membrane</keyword>
<evidence type="ECO:0000256" key="4">
    <source>
        <dbReference type="ARBA" id="ARBA00022679"/>
    </source>
</evidence>
<keyword evidence="2" id="KW-1003">Cell membrane</keyword>